<dbReference type="GO" id="GO:0005525">
    <property type="term" value="F:GTP binding"/>
    <property type="evidence" value="ECO:0007669"/>
    <property type="project" value="UniProtKB-KW"/>
</dbReference>
<organism evidence="3 4">
    <name type="scientific">Lymnaea stagnalis</name>
    <name type="common">Great pond snail</name>
    <name type="synonym">Helix stagnalis</name>
    <dbReference type="NCBI Taxonomy" id="6523"/>
    <lineage>
        <taxon>Eukaryota</taxon>
        <taxon>Metazoa</taxon>
        <taxon>Spiralia</taxon>
        <taxon>Lophotrochozoa</taxon>
        <taxon>Mollusca</taxon>
        <taxon>Gastropoda</taxon>
        <taxon>Heterobranchia</taxon>
        <taxon>Euthyneura</taxon>
        <taxon>Panpulmonata</taxon>
        <taxon>Hygrophila</taxon>
        <taxon>Lymnaeoidea</taxon>
        <taxon>Lymnaeidae</taxon>
        <taxon>Lymnaea</taxon>
    </lineage>
</organism>
<dbReference type="FunFam" id="3.40.50.300:FF:001447">
    <property type="entry name" value="Ras-related protein Rab-1B"/>
    <property type="match status" value="1"/>
</dbReference>
<dbReference type="EMBL" id="CAXITT010000285">
    <property type="protein sequence ID" value="CAL1538100.1"/>
    <property type="molecule type" value="Genomic_DNA"/>
</dbReference>
<protein>
    <submittedName>
        <fullName evidence="3">Uncharacterized protein</fullName>
    </submittedName>
</protein>
<evidence type="ECO:0000313" key="3">
    <source>
        <dbReference type="EMBL" id="CAL1538100.1"/>
    </source>
</evidence>
<keyword evidence="2" id="KW-0342">GTP-binding</keyword>
<dbReference type="Pfam" id="PF00071">
    <property type="entry name" value="Ras"/>
    <property type="match status" value="1"/>
</dbReference>
<dbReference type="InterPro" id="IPR050227">
    <property type="entry name" value="Rab"/>
</dbReference>
<dbReference type="InterPro" id="IPR027417">
    <property type="entry name" value="P-loop_NTPase"/>
</dbReference>
<proteinExistence type="predicted"/>
<dbReference type="PANTHER" id="PTHR47977">
    <property type="entry name" value="RAS-RELATED PROTEIN RAB"/>
    <property type="match status" value="1"/>
</dbReference>
<accession>A0AAV2HV70</accession>
<gene>
    <name evidence="3" type="ORF">GSLYS_00011921001</name>
</gene>
<dbReference type="GO" id="GO:0003924">
    <property type="term" value="F:GTPase activity"/>
    <property type="evidence" value="ECO:0007669"/>
    <property type="project" value="InterPro"/>
</dbReference>
<reference evidence="3 4" key="1">
    <citation type="submission" date="2024-04" db="EMBL/GenBank/DDBJ databases">
        <authorList>
            <consortium name="Genoscope - CEA"/>
            <person name="William W."/>
        </authorList>
    </citation>
    <scope>NUCLEOTIDE SEQUENCE [LARGE SCALE GENOMIC DNA]</scope>
</reference>
<dbReference type="CDD" id="cd00154">
    <property type="entry name" value="Rab"/>
    <property type="match status" value="1"/>
</dbReference>
<dbReference type="PROSITE" id="PS51419">
    <property type="entry name" value="RAB"/>
    <property type="match status" value="1"/>
</dbReference>
<sequence length="179" mass="20386">MLENAELKISEMPLQESDCAVTYKVLIIGDHAVGKTSLLSSLTNRGFQERVLPTVGVDFVTRIFEVDGALIQLQIWDCSGLERFRSITNRQFKGVQGLVLVYDVTNEMSFKSLKHWLKSINIEHENRKNSYEPTPVVLCGNKCDRICDKKVSRVKGEKFADRQMMFGYSFVFPSLLTGR</sequence>
<dbReference type="InterPro" id="IPR005225">
    <property type="entry name" value="Small_GTP-bd"/>
</dbReference>
<dbReference type="Proteomes" id="UP001497497">
    <property type="component" value="Unassembled WGS sequence"/>
</dbReference>
<evidence type="ECO:0000256" key="2">
    <source>
        <dbReference type="ARBA" id="ARBA00023134"/>
    </source>
</evidence>
<keyword evidence="1" id="KW-0547">Nucleotide-binding</keyword>
<dbReference type="NCBIfam" id="TIGR00231">
    <property type="entry name" value="small_GTP"/>
    <property type="match status" value="1"/>
</dbReference>
<dbReference type="SMART" id="SM00173">
    <property type="entry name" value="RAS"/>
    <property type="match status" value="1"/>
</dbReference>
<dbReference type="PROSITE" id="PS51421">
    <property type="entry name" value="RAS"/>
    <property type="match status" value="1"/>
</dbReference>
<evidence type="ECO:0000256" key="1">
    <source>
        <dbReference type="ARBA" id="ARBA00022741"/>
    </source>
</evidence>
<dbReference type="Gene3D" id="3.40.50.300">
    <property type="entry name" value="P-loop containing nucleotide triphosphate hydrolases"/>
    <property type="match status" value="1"/>
</dbReference>
<dbReference type="SUPFAM" id="SSF52540">
    <property type="entry name" value="P-loop containing nucleoside triphosphate hydrolases"/>
    <property type="match status" value="1"/>
</dbReference>
<keyword evidence="4" id="KW-1185">Reference proteome</keyword>
<name>A0AAV2HV70_LYMST</name>
<dbReference type="PRINTS" id="PR00449">
    <property type="entry name" value="RASTRNSFRMNG"/>
</dbReference>
<dbReference type="SMART" id="SM00174">
    <property type="entry name" value="RHO"/>
    <property type="match status" value="1"/>
</dbReference>
<dbReference type="InterPro" id="IPR001806">
    <property type="entry name" value="Small_GTPase"/>
</dbReference>
<dbReference type="SMART" id="SM00175">
    <property type="entry name" value="RAB"/>
    <property type="match status" value="1"/>
</dbReference>
<evidence type="ECO:0000313" key="4">
    <source>
        <dbReference type="Proteomes" id="UP001497497"/>
    </source>
</evidence>
<dbReference type="AlphaFoldDB" id="A0AAV2HV70"/>
<comment type="caution">
    <text evidence="3">The sequence shown here is derived from an EMBL/GenBank/DDBJ whole genome shotgun (WGS) entry which is preliminary data.</text>
</comment>